<organism evidence="1 2">
    <name type="scientific">Paenibacillus forsythiae</name>
    <dbReference type="NCBI Taxonomy" id="365616"/>
    <lineage>
        <taxon>Bacteria</taxon>
        <taxon>Bacillati</taxon>
        <taxon>Bacillota</taxon>
        <taxon>Bacilli</taxon>
        <taxon>Bacillales</taxon>
        <taxon>Paenibacillaceae</taxon>
        <taxon>Paenibacillus</taxon>
    </lineage>
</organism>
<evidence type="ECO:0000313" key="1">
    <source>
        <dbReference type="EMBL" id="MDT3428197.1"/>
    </source>
</evidence>
<dbReference type="EMBL" id="JAUSUY010000018">
    <property type="protein sequence ID" value="MDT3428197.1"/>
    <property type="molecule type" value="Genomic_DNA"/>
</dbReference>
<dbReference type="Proteomes" id="UP001248709">
    <property type="component" value="Unassembled WGS sequence"/>
</dbReference>
<gene>
    <name evidence="1" type="ORF">J2Z22_003788</name>
</gene>
<reference evidence="1 2" key="1">
    <citation type="submission" date="2023-07" db="EMBL/GenBank/DDBJ databases">
        <title>Genomic Encyclopedia of Type Strains, Phase IV (KMG-IV): sequencing the most valuable type-strain genomes for metagenomic binning, comparative biology and taxonomic classification.</title>
        <authorList>
            <person name="Goeker M."/>
        </authorList>
    </citation>
    <scope>NUCLEOTIDE SEQUENCE [LARGE SCALE GENOMIC DNA]</scope>
    <source>
        <strain evidence="1 2">T98</strain>
    </source>
</reference>
<evidence type="ECO:0000313" key="2">
    <source>
        <dbReference type="Proteomes" id="UP001248709"/>
    </source>
</evidence>
<dbReference type="RefSeq" id="WP_269636715.1">
    <property type="nucleotide sequence ID" value="NZ_JAUSUY010000018.1"/>
</dbReference>
<accession>A0ABU3HBK3</accession>
<comment type="caution">
    <text evidence="1">The sequence shown here is derived from an EMBL/GenBank/DDBJ whole genome shotgun (WGS) entry which is preliminary data.</text>
</comment>
<proteinExistence type="predicted"/>
<name>A0ABU3HBK3_9BACL</name>
<sequence>MSMKLAILGLRRSKLSCRLPKLYNSCEAIYHYDGGIAFENVAT</sequence>
<protein>
    <submittedName>
        <fullName evidence="1">Uncharacterized protein</fullName>
    </submittedName>
</protein>
<keyword evidence="2" id="KW-1185">Reference proteome</keyword>